<dbReference type="RefSeq" id="WP_242937193.1">
    <property type="nucleotide sequence ID" value="NZ_CP094326.1"/>
</dbReference>
<evidence type="ECO:0000313" key="1">
    <source>
        <dbReference type="EMBL" id="UNY98787.1"/>
    </source>
</evidence>
<reference evidence="1 2" key="1">
    <citation type="journal article" date="2018" name="Int. J. Syst. Evol. Microbiol.">
        <title>Zhouia spongiae sp. nov., isolated from a marine sponge.</title>
        <authorList>
            <person name="Zhuang L."/>
            <person name="Lin B."/>
            <person name="Qin F."/>
            <person name="Luo L."/>
        </authorList>
    </citation>
    <scope>NUCLEOTIDE SEQUENCE [LARGE SCALE GENOMIC DNA]</scope>
    <source>
        <strain evidence="1 2">HN-Y44</strain>
    </source>
</reference>
<protein>
    <recommendedName>
        <fullName evidence="3">DUF3800 domain-containing protein</fullName>
    </recommendedName>
</protein>
<gene>
    <name evidence="1" type="ORF">MQE36_00175</name>
</gene>
<proteinExistence type="predicted"/>
<accession>A0ABY3YLS7</accession>
<dbReference type="EMBL" id="CP094326">
    <property type="protein sequence ID" value="UNY98787.1"/>
    <property type="molecule type" value="Genomic_DNA"/>
</dbReference>
<organism evidence="1 2">
    <name type="scientific">Zhouia spongiae</name>
    <dbReference type="NCBI Taxonomy" id="2202721"/>
    <lineage>
        <taxon>Bacteria</taxon>
        <taxon>Pseudomonadati</taxon>
        <taxon>Bacteroidota</taxon>
        <taxon>Flavobacteriia</taxon>
        <taxon>Flavobacteriales</taxon>
        <taxon>Flavobacteriaceae</taxon>
        <taxon>Zhouia</taxon>
    </lineage>
</organism>
<keyword evidence="2" id="KW-1185">Reference proteome</keyword>
<dbReference type="Proteomes" id="UP000829476">
    <property type="component" value="Chromosome"/>
</dbReference>
<evidence type="ECO:0000313" key="2">
    <source>
        <dbReference type="Proteomes" id="UP000829476"/>
    </source>
</evidence>
<name>A0ABY3YLS7_9FLAO</name>
<evidence type="ECO:0008006" key="3">
    <source>
        <dbReference type="Google" id="ProtNLM"/>
    </source>
</evidence>
<sequence>MKKTNYFYIDEAGHVNNDSAIFLYGCIKTDTPSTLEKSIEELKSSIIEEVYYEDFRKSLIERNFHAVDDHFDIRAEMYKILPYLNFRGYFVVTNKMSSYFKNLKKEKEDYEIIDLMLRKLIKPRVSKNREDKNCFIFETLEVEKKSLKNILDELFSGLSKKYDVEYEIVGKENVNMAVIDYVNYNLYSVLNPNDKPQKRTLQNFEILKDKIALINVLDDNSFYSRKGDLEHLVEIKNIRNKMAGDRG</sequence>